<dbReference type="InterPro" id="IPR036812">
    <property type="entry name" value="NAD(P)_OxRdtase_dom_sf"/>
</dbReference>
<evidence type="ECO:0000259" key="1">
    <source>
        <dbReference type="Pfam" id="PF00248"/>
    </source>
</evidence>
<dbReference type="InterPro" id="IPR020471">
    <property type="entry name" value="AKR"/>
</dbReference>
<dbReference type="InterPro" id="IPR023210">
    <property type="entry name" value="NADP_OxRdtase_dom"/>
</dbReference>
<dbReference type="GO" id="GO:0005829">
    <property type="term" value="C:cytosol"/>
    <property type="evidence" value="ECO:0007669"/>
    <property type="project" value="TreeGrafter"/>
</dbReference>
<gene>
    <name evidence="2" type="ORF">CROQUDRAFT_658872</name>
</gene>
<proteinExistence type="predicted"/>
<name>A0A9P6TAK5_9BASI</name>
<dbReference type="Gene3D" id="3.20.20.100">
    <property type="entry name" value="NADP-dependent oxidoreductase domain"/>
    <property type="match status" value="1"/>
</dbReference>
<sequence>MASFNSTIPDLASDPPLPLSPIAFGAATFSTCYNDEATLESEVPEQTLLRALRSGLCNAIDTSPYYGNSQTILGSILSKPHVRAEFPRSSYHLLTKCGRYGARVQDFDYSSVRLRQSVNESCELMQTSYLDVVYLHDVEFVAESVGDANAGGQAEFTTNDEILSRRGLAADQVKVCWGPGDQVIIEAVKTLFELKAEGKIKKVGISGYPLPTLLRLSRLISVTLERPLDFLMSYAHHTLQNDALVSFVPAFRQAGVRQIVNASPLSMGLLRDVGPQDWHPAPPELRAASTEASRVCKEIYQTTLERVSLGFGFGGFDLEPTHCANRTVVIGCGNVQEVDESMTVWSELYGPISSAKDNTDQSMSTEQRLKQKSAEVDVRKVFVDAGFANWSWPTPLE</sequence>
<dbReference type="Proteomes" id="UP000886653">
    <property type="component" value="Unassembled WGS sequence"/>
</dbReference>
<comment type="caution">
    <text evidence="2">The sequence shown here is derived from an EMBL/GenBank/DDBJ whole genome shotgun (WGS) entry which is preliminary data.</text>
</comment>
<dbReference type="GO" id="GO:0070485">
    <property type="term" value="P:dehydro-D-arabinono-1,4-lactone biosynthetic process"/>
    <property type="evidence" value="ECO:0007669"/>
    <property type="project" value="TreeGrafter"/>
</dbReference>
<dbReference type="PANTHER" id="PTHR42686:SF1">
    <property type="entry name" value="GH17980P-RELATED"/>
    <property type="match status" value="1"/>
</dbReference>
<evidence type="ECO:0000313" key="3">
    <source>
        <dbReference type="Proteomes" id="UP000886653"/>
    </source>
</evidence>
<keyword evidence="3" id="KW-1185">Reference proteome</keyword>
<dbReference type="Pfam" id="PF00248">
    <property type="entry name" value="Aldo_ket_red"/>
    <property type="match status" value="1"/>
</dbReference>
<feature type="domain" description="NADP-dependent oxidoreductase" evidence="1">
    <location>
        <begin position="21"/>
        <end position="346"/>
    </location>
</feature>
<dbReference type="EMBL" id="MU167279">
    <property type="protein sequence ID" value="KAG0145296.1"/>
    <property type="molecule type" value="Genomic_DNA"/>
</dbReference>
<organism evidence="2 3">
    <name type="scientific">Cronartium quercuum f. sp. fusiforme G11</name>
    <dbReference type="NCBI Taxonomy" id="708437"/>
    <lineage>
        <taxon>Eukaryota</taxon>
        <taxon>Fungi</taxon>
        <taxon>Dikarya</taxon>
        <taxon>Basidiomycota</taxon>
        <taxon>Pucciniomycotina</taxon>
        <taxon>Pucciniomycetes</taxon>
        <taxon>Pucciniales</taxon>
        <taxon>Coleosporiaceae</taxon>
        <taxon>Cronartium</taxon>
    </lineage>
</organism>
<accession>A0A9P6TAK5</accession>
<protein>
    <recommendedName>
        <fullName evidence="1">NADP-dependent oxidoreductase domain-containing protein</fullName>
    </recommendedName>
</protein>
<dbReference type="AlphaFoldDB" id="A0A9P6TAK5"/>
<reference evidence="2" key="1">
    <citation type="submission" date="2013-11" db="EMBL/GenBank/DDBJ databases">
        <title>Genome sequence of the fusiform rust pathogen reveals effectors for host alternation and coevolution with pine.</title>
        <authorList>
            <consortium name="DOE Joint Genome Institute"/>
            <person name="Smith K."/>
            <person name="Pendleton A."/>
            <person name="Kubisiak T."/>
            <person name="Anderson C."/>
            <person name="Salamov A."/>
            <person name="Aerts A."/>
            <person name="Riley R."/>
            <person name="Clum A."/>
            <person name="Lindquist E."/>
            <person name="Ence D."/>
            <person name="Campbell M."/>
            <person name="Kronenberg Z."/>
            <person name="Feau N."/>
            <person name="Dhillon B."/>
            <person name="Hamelin R."/>
            <person name="Burleigh J."/>
            <person name="Smith J."/>
            <person name="Yandell M."/>
            <person name="Nelson C."/>
            <person name="Grigoriev I."/>
            <person name="Davis J."/>
        </authorList>
    </citation>
    <scope>NUCLEOTIDE SEQUENCE</scope>
    <source>
        <strain evidence="2">G11</strain>
    </source>
</reference>
<dbReference type="PANTHER" id="PTHR42686">
    <property type="entry name" value="GH17980P-RELATED"/>
    <property type="match status" value="1"/>
</dbReference>
<dbReference type="SUPFAM" id="SSF51430">
    <property type="entry name" value="NAD(P)-linked oxidoreductase"/>
    <property type="match status" value="1"/>
</dbReference>
<evidence type="ECO:0000313" key="2">
    <source>
        <dbReference type="EMBL" id="KAG0145296.1"/>
    </source>
</evidence>
<dbReference type="GO" id="GO:0045290">
    <property type="term" value="F:D-arabinose 1-dehydrogenase [NAD(P)+] activity"/>
    <property type="evidence" value="ECO:0007669"/>
    <property type="project" value="TreeGrafter"/>
</dbReference>
<dbReference type="OrthoDB" id="5286008at2759"/>